<gene>
    <name evidence="5" type="ORF">Ciccas_003176</name>
</gene>
<feature type="domain" description="Globin" evidence="4">
    <location>
        <begin position="647"/>
        <end position="833"/>
    </location>
</feature>
<protein>
    <recommendedName>
        <fullName evidence="7">Androglobin</fullName>
    </recommendedName>
</protein>
<feature type="region of interest" description="Disordered" evidence="2">
    <location>
        <begin position="1261"/>
        <end position="1307"/>
    </location>
</feature>
<feature type="compositionally biased region" description="Basic and acidic residues" evidence="2">
    <location>
        <begin position="282"/>
        <end position="308"/>
    </location>
</feature>
<dbReference type="PROSITE" id="PS50203">
    <property type="entry name" value="CALPAIN_CAT"/>
    <property type="match status" value="1"/>
</dbReference>
<evidence type="ECO:0000313" key="5">
    <source>
        <dbReference type="EMBL" id="KAL3318163.1"/>
    </source>
</evidence>
<feature type="domain" description="Calpain catalytic" evidence="3">
    <location>
        <begin position="55"/>
        <end position="253"/>
    </location>
</feature>
<dbReference type="InterPro" id="IPR054094">
    <property type="entry name" value="Androglobin_IV"/>
</dbReference>
<evidence type="ECO:0000313" key="6">
    <source>
        <dbReference type="Proteomes" id="UP001626550"/>
    </source>
</evidence>
<organism evidence="5 6">
    <name type="scientific">Cichlidogyrus casuarinus</name>
    <dbReference type="NCBI Taxonomy" id="1844966"/>
    <lineage>
        <taxon>Eukaryota</taxon>
        <taxon>Metazoa</taxon>
        <taxon>Spiralia</taxon>
        <taxon>Lophotrochozoa</taxon>
        <taxon>Platyhelminthes</taxon>
        <taxon>Monogenea</taxon>
        <taxon>Monopisthocotylea</taxon>
        <taxon>Dactylogyridea</taxon>
        <taxon>Ancyrocephalidae</taxon>
        <taxon>Cichlidogyrus</taxon>
    </lineage>
</organism>
<dbReference type="PROSITE" id="PS50096">
    <property type="entry name" value="IQ"/>
    <property type="match status" value="1"/>
</dbReference>
<evidence type="ECO:0000256" key="1">
    <source>
        <dbReference type="PROSITE-ProRule" id="PRU00239"/>
    </source>
</evidence>
<evidence type="ECO:0000259" key="4">
    <source>
        <dbReference type="PROSITE" id="PS52042"/>
    </source>
</evidence>
<feature type="region of interest" description="Disordered" evidence="2">
    <location>
        <begin position="275"/>
        <end position="308"/>
    </location>
</feature>
<dbReference type="InterPro" id="IPR001300">
    <property type="entry name" value="Peptidase_C2_calpain_cat"/>
</dbReference>
<dbReference type="Proteomes" id="UP001626550">
    <property type="component" value="Unassembled WGS sequence"/>
</dbReference>
<evidence type="ECO:0000259" key="3">
    <source>
        <dbReference type="PROSITE" id="PS50203"/>
    </source>
</evidence>
<dbReference type="PROSITE" id="PS52042">
    <property type="entry name" value="GLOBIN_CP_ADGB"/>
    <property type="match status" value="1"/>
</dbReference>
<dbReference type="PANTHER" id="PTHR46298:SF1">
    <property type="entry name" value="ANDROGLOBIN"/>
    <property type="match status" value="1"/>
</dbReference>
<reference evidence="5 6" key="1">
    <citation type="submission" date="2024-11" db="EMBL/GenBank/DDBJ databases">
        <title>Adaptive evolution of stress response genes in parasites aligns with host niche diversity.</title>
        <authorList>
            <person name="Hahn C."/>
            <person name="Resl P."/>
        </authorList>
    </citation>
    <scope>NUCLEOTIDE SEQUENCE [LARGE SCALE GENOMIC DNA]</scope>
    <source>
        <strain evidence="5">EGGRZ-B1_66</strain>
        <tissue evidence="5">Body</tissue>
    </source>
</reference>
<feature type="region of interest" description="Disordered" evidence="2">
    <location>
        <begin position="1075"/>
        <end position="1131"/>
    </location>
</feature>
<dbReference type="InterPro" id="IPR057249">
    <property type="entry name" value="Globin_CP_ADGB"/>
</dbReference>
<feature type="compositionally biased region" description="Polar residues" evidence="2">
    <location>
        <begin position="1101"/>
        <end position="1110"/>
    </location>
</feature>
<sequence length="1501" mass="169424">MAIWPEWSDTDINAEKWESATKGKERSKSPLAASPICYEDPEGQPPVPFPFRVSSFKRPPELLLDQNPIMQQPEILKCFDLITPNENLLVSQFYRNVLCDIGYLWNLFKVKAYAAPSVELNHFFVDGFMHNWRPWEHIYSISKVAKGPNMPQVNPFGKYAVKLFWMGSWRKILVDDQIPCDLDGNLLLPRSPFANELWPMILIKALLKVASVEINLQVEHAYHSFSAIHCLTGWVPHQLDIIPSNMNLIWDYLSNYLNPWVRPVLAEDKEKSLADTMVSEKPGSKDKKTEAAKKDQKKGPEKEKSKCSLKPEELMLQNLPETYVFAHQSCNTEKSGFLAHLTHPVLVKQARNIPVAVPKLREEPPAWKLIRPLPEEVVARMEKEANNLVDPRERILEVGDAVWAKNEAQEKEPIQSYLIQSFLYNYKTQEERLAALQDESMHSLAESVDQEATVEMLKLPVGKKSRVSLSVAGTLSRKSSSNIERASPVAAKKKPSGTTSRAAENPPEEAVSSVNSILQESTKELWVDLRQFLANFSRLTVYHKSASCNFYKSRSEIKNAGTVEKRGLAGAENQYLMVDCVSSKVELLINVETINCWPPANEAQPSELHMRLPLGRHCFQFIVDCPLGYNLNVLATNIINRLDLPAVAPEAPLVVFGDKQTLFSKGLVLEPLRVKERGLKIIANLNQYVRSFFTYLASEENFDHVTKSRQILWDSCHAKRQKLMRFLRSIFLDEATTAYAYRILFDDHTMVRTMSEKAPINEEEVTALHLVSAVRIQALIRGFLARQRLQISQAGERPTNDRTKKFLLAGVESILNGLQDTLAVRLVRELKINTFISDEANCINLTEFSASTPELSTQKQAINWTDNPDTRTAKPSSWMNVLFRDILYTTGKYEKVSILIEFKCSVSAVLNIVDNESQEELATLKSGDSKLLSFAKRDLGYTFLAYKSTADSSVAVANWTLRLIGSGQLGPHGTLHLNAGKEALCNSFTTQEFCEYYKPTVDKKALIFKQSINVSRNQLLSLHAKLSDPNVPMRMFVKEKGSGKIWLDVQGTGEVRVPYCMLKCGPQVIEQTSAKSLTSAASSGKKSPSRGPSRQQKTRVSRQGSTNKVSPQRKPKASTASSSNSEYTHVSTSQSGQTKCYKLEIYIDPNQWPLSLSNWRFLDSLQQQLEDDMKVFGGASGRNSGRASAKPKLSRPSSVAFDTNFAHFRLKVLVDSEATGEEISFAKPTQGRVDQIKALKRAWEEADPGRWERAQAARERFLQGDTASRSHSPVASTVSSQKSVSRNSARSSSKKSTRSTLEVGTESGAELYTDEQLDKTYCLTPPAGMYEGFLYLTENNNLVLNEEEQALIKSFEAVQGEQEEEILREPNIPNAVIEMISPLGSLSERVARFKNYFAEWDSSYNEEVIARCLEKRKFLGLVQILQVRLRKSVIILICATGYTRLLELLKDKTRLMYYENCEEIRLKRLEEEEKKAELLRAMQPQVLEPEVLVKGKKSPKK</sequence>
<feature type="compositionally biased region" description="Low complexity" evidence="2">
    <location>
        <begin position="1075"/>
        <end position="1094"/>
    </location>
</feature>
<dbReference type="Pfam" id="PF00648">
    <property type="entry name" value="Peptidase_C2"/>
    <property type="match status" value="1"/>
</dbReference>
<accession>A0ABD2QFI4</accession>
<feature type="compositionally biased region" description="Low complexity" evidence="2">
    <location>
        <begin position="1274"/>
        <end position="1291"/>
    </location>
</feature>
<dbReference type="InterPro" id="IPR053033">
    <property type="entry name" value="Androglobin-like"/>
</dbReference>
<evidence type="ECO:0008006" key="7">
    <source>
        <dbReference type="Google" id="ProtNLM"/>
    </source>
</evidence>
<evidence type="ECO:0000256" key="2">
    <source>
        <dbReference type="SAM" id="MobiDB-lite"/>
    </source>
</evidence>
<dbReference type="Pfam" id="PF22069">
    <property type="entry name" value="Androglobin_IV"/>
    <property type="match status" value="1"/>
</dbReference>
<dbReference type="PANTHER" id="PTHR46298">
    <property type="entry name" value="ANDROGLOBIN"/>
    <property type="match status" value="1"/>
</dbReference>
<keyword evidence="6" id="KW-1185">Reference proteome</keyword>
<dbReference type="EMBL" id="JBJKFK010000280">
    <property type="protein sequence ID" value="KAL3318163.1"/>
    <property type="molecule type" value="Genomic_DNA"/>
</dbReference>
<comment type="caution">
    <text evidence="5">The sequence shown here is derived from an EMBL/GenBank/DDBJ whole genome shotgun (WGS) entry which is preliminary data.</text>
</comment>
<comment type="caution">
    <text evidence="1">Lacks conserved residue(s) required for the propagation of feature annotation.</text>
</comment>
<feature type="region of interest" description="Disordered" evidence="2">
    <location>
        <begin position="479"/>
        <end position="511"/>
    </location>
</feature>
<dbReference type="InterPro" id="IPR038765">
    <property type="entry name" value="Papain-like_cys_pep_sf"/>
</dbReference>
<feature type="compositionally biased region" description="Polar residues" evidence="2">
    <location>
        <begin position="1118"/>
        <end position="1131"/>
    </location>
</feature>
<dbReference type="SUPFAM" id="SSF54001">
    <property type="entry name" value="Cysteine proteinases"/>
    <property type="match status" value="1"/>
</dbReference>
<name>A0ABD2QFI4_9PLAT</name>
<proteinExistence type="predicted"/>